<dbReference type="PROSITE" id="PS50108">
    <property type="entry name" value="CRIB"/>
    <property type="match status" value="1"/>
</dbReference>
<dbReference type="Proteomes" id="UP000249396">
    <property type="component" value="Unassembled WGS sequence"/>
</dbReference>
<dbReference type="InterPro" id="IPR008538">
    <property type="entry name" value="Uma2"/>
</dbReference>
<evidence type="ECO:0000259" key="1">
    <source>
        <dbReference type="PROSITE" id="PS50108"/>
    </source>
</evidence>
<keyword evidence="2" id="KW-0378">Hydrolase</keyword>
<gene>
    <name evidence="2" type="ORF">DM484_21755</name>
</gene>
<keyword evidence="2" id="KW-0255">Endonuclease</keyword>
<dbReference type="PANTHER" id="PTHR34107:SF4">
    <property type="entry name" value="SLL1222 PROTEIN"/>
    <property type="match status" value="1"/>
</dbReference>
<organism evidence="2 3">
    <name type="scientific">Candidatus Methylumidiphilus alinenensis</name>
    <dbReference type="NCBI Taxonomy" id="2202197"/>
    <lineage>
        <taxon>Bacteria</taxon>
        <taxon>Pseudomonadati</taxon>
        <taxon>Pseudomonadota</taxon>
        <taxon>Gammaproteobacteria</taxon>
        <taxon>Methylococcales</taxon>
        <taxon>Candidatus Methylumidiphilus</taxon>
    </lineage>
</organism>
<dbReference type="Pfam" id="PF05685">
    <property type="entry name" value="Uma2"/>
    <property type="match status" value="1"/>
</dbReference>
<dbReference type="AlphaFoldDB" id="A0A2W4QR74"/>
<proteinExistence type="predicted"/>
<evidence type="ECO:0000313" key="3">
    <source>
        <dbReference type="Proteomes" id="UP000249396"/>
    </source>
</evidence>
<comment type="caution">
    <text evidence="2">The sequence shown here is derived from an EMBL/GenBank/DDBJ whole genome shotgun (WGS) entry which is preliminary data.</text>
</comment>
<keyword evidence="2" id="KW-0540">Nuclease</keyword>
<sequence length="157" mass="17518">MNLKSLHVIEKLNLPFPWETNARGQIIMTPVNYGHSSHVGKLIRKLALIAPDWESGAELGIYTSDGVKAPDITLASPEYHARHIGIDGYVTEAPEICIEVMSPSNSWQEMQDKMPLYFEVGALEVWIVDVEGKVFFFAIGNEQLQNSRLIPDAPLSI</sequence>
<reference evidence="2 3" key="1">
    <citation type="journal article" date="2018" name="Aquat. Microb. Ecol.">
        <title>Gammaproteobacterial methanotrophs dominate.</title>
        <authorList>
            <person name="Rissanen A.J."/>
            <person name="Saarenheimo J."/>
            <person name="Tiirola M."/>
            <person name="Peura S."/>
            <person name="Aalto S.L."/>
            <person name="Karvinen A."/>
            <person name="Nykanen H."/>
        </authorList>
    </citation>
    <scope>NUCLEOTIDE SEQUENCE [LARGE SCALE GENOMIC DNA]</scope>
    <source>
        <strain evidence="2">AMbin10</strain>
    </source>
</reference>
<name>A0A2W4QR74_9GAMM</name>
<dbReference type="GO" id="GO:0004519">
    <property type="term" value="F:endonuclease activity"/>
    <property type="evidence" value="ECO:0007669"/>
    <property type="project" value="UniProtKB-KW"/>
</dbReference>
<dbReference type="EMBL" id="QJPH01000436">
    <property type="protein sequence ID" value="PZN74103.1"/>
    <property type="molecule type" value="Genomic_DNA"/>
</dbReference>
<evidence type="ECO:0000313" key="2">
    <source>
        <dbReference type="EMBL" id="PZN74103.1"/>
    </source>
</evidence>
<dbReference type="CDD" id="cd06260">
    <property type="entry name" value="DUF820-like"/>
    <property type="match status" value="1"/>
</dbReference>
<dbReference type="Gene3D" id="3.90.1570.10">
    <property type="entry name" value="tt1808, chain A"/>
    <property type="match status" value="1"/>
</dbReference>
<dbReference type="InterPro" id="IPR000095">
    <property type="entry name" value="CRIB_dom"/>
</dbReference>
<dbReference type="InterPro" id="IPR012296">
    <property type="entry name" value="Nuclease_put_TT1808"/>
</dbReference>
<feature type="domain" description="CRIB" evidence="1">
    <location>
        <begin position="27"/>
        <end position="40"/>
    </location>
</feature>
<dbReference type="InterPro" id="IPR011335">
    <property type="entry name" value="Restrct_endonuc-II-like"/>
</dbReference>
<dbReference type="SUPFAM" id="SSF52980">
    <property type="entry name" value="Restriction endonuclease-like"/>
    <property type="match status" value="1"/>
</dbReference>
<accession>A0A2W4QR74</accession>
<protein>
    <submittedName>
        <fullName evidence="2">Uma2 family endonuclease</fullName>
    </submittedName>
</protein>
<dbReference type="PANTHER" id="PTHR34107">
    <property type="entry name" value="SLL0198 PROTEIN-RELATED"/>
    <property type="match status" value="1"/>
</dbReference>